<sequence length="107" mass="11195">MVCASRRPYTQIEEQDKTPQTAASMGRAKPATFPQAAEPGHSVQPAVSVKPRSASAIATVDAYGVAPQTANDVKTTRTGLVMADALHSRCVGPPAYSCAVQRTTVIP</sequence>
<organism evidence="2 3">
    <name type="scientific">Trypanosoma rangeli</name>
    <dbReference type="NCBI Taxonomy" id="5698"/>
    <lineage>
        <taxon>Eukaryota</taxon>
        <taxon>Discoba</taxon>
        <taxon>Euglenozoa</taxon>
        <taxon>Kinetoplastea</taxon>
        <taxon>Metakinetoplastina</taxon>
        <taxon>Trypanosomatida</taxon>
        <taxon>Trypanosomatidae</taxon>
        <taxon>Trypanosoma</taxon>
        <taxon>Herpetosoma</taxon>
    </lineage>
</organism>
<evidence type="ECO:0000256" key="1">
    <source>
        <dbReference type="SAM" id="MobiDB-lite"/>
    </source>
</evidence>
<accession>A0A3R7MZS1</accession>
<feature type="region of interest" description="Disordered" evidence="1">
    <location>
        <begin position="1"/>
        <end position="46"/>
    </location>
</feature>
<evidence type="ECO:0000313" key="2">
    <source>
        <dbReference type="EMBL" id="RNF10542.1"/>
    </source>
</evidence>
<proteinExistence type="predicted"/>
<keyword evidence="3" id="KW-1185">Reference proteome</keyword>
<dbReference type="EMBL" id="MKGL01000030">
    <property type="protein sequence ID" value="RNF10542.1"/>
    <property type="molecule type" value="Genomic_DNA"/>
</dbReference>
<reference evidence="2 3" key="1">
    <citation type="journal article" date="2018" name="BMC Genomics">
        <title>Genomic comparison of Trypanosoma conorhini and Trypanosoma rangeli to Trypanosoma cruzi strains of high and low virulence.</title>
        <authorList>
            <person name="Bradwell K.R."/>
            <person name="Koparde V.N."/>
            <person name="Matveyev A.V."/>
            <person name="Serrano M.G."/>
            <person name="Alves J.M."/>
            <person name="Parikh H."/>
            <person name="Huang B."/>
            <person name="Lee V."/>
            <person name="Espinosa-Alvarez O."/>
            <person name="Ortiz P.A."/>
            <person name="Costa-Martins A.G."/>
            <person name="Teixeira M.M."/>
            <person name="Buck G.A."/>
        </authorList>
    </citation>
    <scope>NUCLEOTIDE SEQUENCE [LARGE SCALE GENOMIC DNA]</scope>
    <source>
        <strain evidence="2 3">AM80</strain>
    </source>
</reference>
<dbReference type="Proteomes" id="UP000283634">
    <property type="component" value="Unassembled WGS sequence"/>
</dbReference>
<gene>
    <name evidence="2" type="ORF">TraAM80_01467</name>
</gene>
<dbReference type="AlphaFoldDB" id="A0A3R7MZS1"/>
<dbReference type="GeneID" id="40325400"/>
<evidence type="ECO:0000313" key="3">
    <source>
        <dbReference type="Proteomes" id="UP000283634"/>
    </source>
</evidence>
<protein>
    <submittedName>
        <fullName evidence="2">Uncharacterized protein</fullName>
    </submittedName>
</protein>
<dbReference type="RefSeq" id="XP_029241617.1">
    <property type="nucleotide sequence ID" value="XM_029378508.1"/>
</dbReference>
<comment type="caution">
    <text evidence="2">The sequence shown here is derived from an EMBL/GenBank/DDBJ whole genome shotgun (WGS) entry which is preliminary data.</text>
</comment>
<name>A0A3R7MZS1_TRYRA</name>